<evidence type="ECO:0000256" key="5">
    <source>
        <dbReference type="ARBA" id="ARBA00022741"/>
    </source>
</evidence>
<dbReference type="PROSITE" id="PS00108">
    <property type="entry name" value="PROTEIN_KINASE_ST"/>
    <property type="match status" value="1"/>
</dbReference>
<feature type="region of interest" description="Disordered" evidence="12">
    <location>
        <begin position="537"/>
        <end position="584"/>
    </location>
</feature>
<keyword evidence="13" id="KW-0812">Transmembrane</keyword>
<dbReference type="FunFam" id="3.30.200.20:FF:000195">
    <property type="entry name" value="G-type lectin S-receptor-like serine/threonine-protein kinase"/>
    <property type="match status" value="1"/>
</dbReference>
<keyword evidence="9" id="KW-0325">Glycoprotein</keyword>
<dbReference type="FunFam" id="1.10.510.10:FF:000467">
    <property type="entry name" value="Liguleless narrow1"/>
    <property type="match status" value="1"/>
</dbReference>
<evidence type="ECO:0000256" key="7">
    <source>
        <dbReference type="ARBA" id="ARBA00022840"/>
    </source>
</evidence>
<dbReference type="EC" id="2.7.11.1" evidence="1"/>
<evidence type="ECO:0000313" key="18">
    <source>
        <dbReference type="Proteomes" id="UP001632038"/>
    </source>
</evidence>
<dbReference type="InterPro" id="IPR008271">
    <property type="entry name" value="Ser/Thr_kinase_AS"/>
</dbReference>
<dbReference type="InterPro" id="IPR000858">
    <property type="entry name" value="S_locus_glycoprot_dom"/>
</dbReference>
<evidence type="ECO:0000259" key="15">
    <source>
        <dbReference type="PROSITE" id="PS50011"/>
    </source>
</evidence>
<dbReference type="PANTHER" id="PTHR27002">
    <property type="entry name" value="RECEPTOR-LIKE SERINE/THREONINE-PROTEIN KINASE SD1-8"/>
    <property type="match status" value="1"/>
</dbReference>
<dbReference type="InterPro" id="IPR003609">
    <property type="entry name" value="Pan_app"/>
</dbReference>
<evidence type="ECO:0000256" key="14">
    <source>
        <dbReference type="SAM" id="SignalP"/>
    </source>
</evidence>
<keyword evidence="18" id="KW-1185">Reference proteome</keyword>
<keyword evidence="7" id="KW-0067">ATP-binding</keyword>
<feature type="transmembrane region" description="Helical" evidence="13">
    <location>
        <begin position="187"/>
        <end position="210"/>
    </location>
</feature>
<feature type="domain" description="Apple" evidence="16">
    <location>
        <begin position="86"/>
        <end position="172"/>
    </location>
</feature>
<evidence type="ECO:0000256" key="4">
    <source>
        <dbReference type="ARBA" id="ARBA00022729"/>
    </source>
</evidence>
<protein>
    <recommendedName>
        <fullName evidence="1">non-specific serine/threonine protein kinase</fullName>
        <ecNumber evidence="1">2.7.11.1</ecNumber>
    </recommendedName>
</protein>
<comment type="caution">
    <text evidence="17">The sequence shown here is derived from an EMBL/GenBank/DDBJ whole genome shotgun (WGS) entry which is preliminary data.</text>
</comment>
<dbReference type="Pfam" id="PF00069">
    <property type="entry name" value="Pkinase"/>
    <property type="match status" value="1"/>
</dbReference>
<proteinExistence type="predicted"/>
<gene>
    <name evidence="17" type="ORF">CASFOL_028977</name>
</gene>
<feature type="chain" id="PRO_5044745213" description="non-specific serine/threonine protein kinase" evidence="14">
    <location>
        <begin position="29"/>
        <end position="584"/>
    </location>
</feature>
<evidence type="ECO:0000259" key="16">
    <source>
        <dbReference type="PROSITE" id="PS50948"/>
    </source>
</evidence>
<keyword evidence="8" id="KW-1015">Disulfide bond</keyword>
<evidence type="ECO:0000256" key="6">
    <source>
        <dbReference type="ARBA" id="ARBA00022777"/>
    </source>
</evidence>
<feature type="compositionally biased region" description="Low complexity" evidence="12">
    <location>
        <begin position="558"/>
        <end position="575"/>
    </location>
</feature>
<dbReference type="AlphaFoldDB" id="A0ABD3CDJ1"/>
<accession>A0ABD3CDJ1</accession>
<keyword evidence="6" id="KW-0418">Kinase</keyword>
<dbReference type="InterPro" id="IPR011009">
    <property type="entry name" value="Kinase-like_dom_sf"/>
</dbReference>
<evidence type="ECO:0000313" key="17">
    <source>
        <dbReference type="EMBL" id="KAL3627614.1"/>
    </source>
</evidence>
<keyword evidence="13" id="KW-1133">Transmembrane helix</keyword>
<dbReference type="GO" id="GO:0005524">
    <property type="term" value="F:ATP binding"/>
    <property type="evidence" value="ECO:0007669"/>
    <property type="project" value="UniProtKB-KW"/>
</dbReference>
<dbReference type="SMART" id="SM00220">
    <property type="entry name" value="S_TKc"/>
    <property type="match status" value="1"/>
</dbReference>
<dbReference type="InterPro" id="IPR000719">
    <property type="entry name" value="Prot_kinase_dom"/>
</dbReference>
<dbReference type="EMBL" id="JAVIJP010000039">
    <property type="protein sequence ID" value="KAL3627614.1"/>
    <property type="molecule type" value="Genomic_DNA"/>
</dbReference>
<dbReference type="PANTHER" id="PTHR27002:SF1082">
    <property type="entry name" value="OS06G0693000 PROTEIN"/>
    <property type="match status" value="1"/>
</dbReference>
<keyword evidence="3" id="KW-0808">Transferase</keyword>
<evidence type="ECO:0000256" key="11">
    <source>
        <dbReference type="ARBA" id="ARBA00048679"/>
    </source>
</evidence>
<dbReference type="SMART" id="SM00473">
    <property type="entry name" value="PAN_AP"/>
    <property type="match status" value="1"/>
</dbReference>
<evidence type="ECO:0000256" key="3">
    <source>
        <dbReference type="ARBA" id="ARBA00022679"/>
    </source>
</evidence>
<evidence type="ECO:0000256" key="1">
    <source>
        <dbReference type="ARBA" id="ARBA00012513"/>
    </source>
</evidence>
<dbReference type="CDD" id="cd14066">
    <property type="entry name" value="STKc_IRAK"/>
    <property type="match status" value="1"/>
</dbReference>
<dbReference type="Pfam" id="PF00954">
    <property type="entry name" value="S_locus_glycop"/>
    <property type="match status" value="1"/>
</dbReference>
<feature type="signal peptide" evidence="14">
    <location>
        <begin position="1"/>
        <end position="28"/>
    </location>
</feature>
<keyword evidence="13" id="KW-0472">Membrane</keyword>
<dbReference type="PROSITE" id="PS50011">
    <property type="entry name" value="PROTEIN_KINASE_DOM"/>
    <property type="match status" value="1"/>
</dbReference>
<dbReference type="GO" id="GO:0004674">
    <property type="term" value="F:protein serine/threonine kinase activity"/>
    <property type="evidence" value="ECO:0007669"/>
    <property type="project" value="UniProtKB-KW"/>
</dbReference>
<evidence type="ECO:0000256" key="2">
    <source>
        <dbReference type="ARBA" id="ARBA00022527"/>
    </source>
</evidence>
<feature type="domain" description="Protein kinase" evidence="15">
    <location>
        <begin position="264"/>
        <end position="549"/>
    </location>
</feature>
<dbReference type="Pfam" id="PF08276">
    <property type="entry name" value="PAN_2"/>
    <property type="match status" value="1"/>
</dbReference>
<dbReference type="CDD" id="cd01098">
    <property type="entry name" value="PAN_AP_plant"/>
    <property type="match status" value="1"/>
</dbReference>
<evidence type="ECO:0000256" key="12">
    <source>
        <dbReference type="SAM" id="MobiDB-lite"/>
    </source>
</evidence>
<dbReference type="Gene3D" id="3.30.200.20">
    <property type="entry name" value="Phosphorylase Kinase, domain 1"/>
    <property type="match status" value="1"/>
</dbReference>
<evidence type="ECO:0000256" key="13">
    <source>
        <dbReference type="SAM" id="Phobius"/>
    </source>
</evidence>
<keyword evidence="4 14" id="KW-0732">Signal</keyword>
<organism evidence="17 18">
    <name type="scientific">Castilleja foliolosa</name>
    <dbReference type="NCBI Taxonomy" id="1961234"/>
    <lineage>
        <taxon>Eukaryota</taxon>
        <taxon>Viridiplantae</taxon>
        <taxon>Streptophyta</taxon>
        <taxon>Embryophyta</taxon>
        <taxon>Tracheophyta</taxon>
        <taxon>Spermatophyta</taxon>
        <taxon>Magnoliopsida</taxon>
        <taxon>eudicotyledons</taxon>
        <taxon>Gunneridae</taxon>
        <taxon>Pentapetalae</taxon>
        <taxon>asterids</taxon>
        <taxon>lamiids</taxon>
        <taxon>Lamiales</taxon>
        <taxon>Orobanchaceae</taxon>
        <taxon>Pedicularideae</taxon>
        <taxon>Castillejinae</taxon>
        <taxon>Castilleja</taxon>
    </lineage>
</organism>
<evidence type="ECO:0000256" key="8">
    <source>
        <dbReference type="ARBA" id="ARBA00023157"/>
    </source>
</evidence>
<dbReference type="Proteomes" id="UP001632038">
    <property type="component" value="Unassembled WGS sequence"/>
</dbReference>
<comment type="catalytic activity">
    <reaction evidence="11">
        <text>L-seryl-[protein] + ATP = O-phospho-L-seryl-[protein] + ADP + H(+)</text>
        <dbReference type="Rhea" id="RHEA:17989"/>
        <dbReference type="Rhea" id="RHEA-COMP:9863"/>
        <dbReference type="Rhea" id="RHEA-COMP:11604"/>
        <dbReference type="ChEBI" id="CHEBI:15378"/>
        <dbReference type="ChEBI" id="CHEBI:29999"/>
        <dbReference type="ChEBI" id="CHEBI:30616"/>
        <dbReference type="ChEBI" id="CHEBI:83421"/>
        <dbReference type="ChEBI" id="CHEBI:456216"/>
        <dbReference type="EC" id="2.7.11.1"/>
    </reaction>
</comment>
<name>A0ABD3CDJ1_9LAMI</name>
<keyword evidence="5" id="KW-0547">Nucleotide-binding</keyword>
<keyword evidence="2" id="KW-0723">Serine/threonine-protein kinase</keyword>
<sequence length="584" mass="65081">MIRVKKQNPNLQFTSIFLYLLCPVFCSAQSSGNPCDTFGLCGVFGICTPQTSPTCSCLQGFDPINRAEWDSGNWASGCVRRVPLNCNASDGTANGARPDVFLRLPRMKMAGYSDRWPGSEDQCEPRCLSNCSCIAFGFDIGIRCMFWSNGTLRDIQQFQSGSGGSDLHIRLANSELVAGGKKGTNKIIIIIPVVIGLVIIFICAFFTWKWKAKRRGKERRTNEMAEPITSSSVDSSLQNAMNQVNLEELPLFKFETLANATDFFSEANKLGKGGFGPVYKGILSNGREIAVKRLSKASGQGIQEFMNEVELISKLQHRNLVRLLGGCIENKETMLIYEYMPNKSLDIILFDTSQYILDWRKRFNIIEGICRGLLYLHRDSRLKIIHRDLKPSNILLDNDLNPKISDFGMARIFGTNQDHVSTVRVVGTYGYMAPEYAMEGRFSEKSDVFSLGVLIIELTTGRRNTSVLNQEGSLNLLGHVWKLWNEDNVMSLIDTRIQSPSYRAEVLRCIHIGLLCVQETPKDRPSVSTVLSMLSSGTMELSPPKHPAFRVKSSRADTGTSSSQQSQKSNCSTNNVTITMVDGR</sequence>
<reference evidence="18" key="1">
    <citation type="journal article" date="2024" name="IScience">
        <title>Strigolactones Initiate the Formation of Haustorium-like Structures in Castilleja.</title>
        <authorList>
            <person name="Buerger M."/>
            <person name="Peterson D."/>
            <person name="Chory J."/>
        </authorList>
    </citation>
    <scope>NUCLEOTIDE SEQUENCE [LARGE SCALE GENOMIC DNA]</scope>
</reference>
<evidence type="ECO:0000256" key="10">
    <source>
        <dbReference type="ARBA" id="ARBA00047899"/>
    </source>
</evidence>
<evidence type="ECO:0000256" key="9">
    <source>
        <dbReference type="ARBA" id="ARBA00023180"/>
    </source>
</evidence>
<dbReference type="Gene3D" id="1.10.510.10">
    <property type="entry name" value="Transferase(Phosphotransferase) domain 1"/>
    <property type="match status" value="1"/>
</dbReference>
<dbReference type="PROSITE" id="PS50948">
    <property type="entry name" value="PAN"/>
    <property type="match status" value="1"/>
</dbReference>
<comment type="catalytic activity">
    <reaction evidence="10">
        <text>L-threonyl-[protein] + ATP = O-phospho-L-threonyl-[protein] + ADP + H(+)</text>
        <dbReference type="Rhea" id="RHEA:46608"/>
        <dbReference type="Rhea" id="RHEA-COMP:11060"/>
        <dbReference type="Rhea" id="RHEA-COMP:11605"/>
        <dbReference type="ChEBI" id="CHEBI:15378"/>
        <dbReference type="ChEBI" id="CHEBI:30013"/>
        <dbReference type="ChEBI" id="CHEBI:30616"/>
        <dbReference type="ChEBI" id="CHEBI:61977"/>
        <dbReference type="ChEBI" id="CHEBI:456216"/>
        <dbReference type="EC" id="2.7.11.1"/>
    </reaction>
</comment>
<dbReference type="Pfam" id="PF11883">
    <property type="entry name" value="DUF3403"/>
    <property type="match status" value="1"/>
</dbReference>
<dbReference type="SUPFAM" id="SSF56112">
    <property type="entry name" value="Protein kinase-like (PK-like)"/>
    <property type="match status" value="1"/>
</dbReference>
<dbReference type="InterPro" id="IPR021820">
    <property type="entry name" value="S-locus_recpt_kinase_C"/>
</dbReference>